<evidence type="ECO:0000256" key="4">
    <source>
        <dbReference type="SAM" id="Phobius"/>
    </source>
</evidence>
<dbReference type="GO" id="GO:0004252">
    <property type="term" value="F:serine-type endopeptidase activity"/>
    <property type="evidence" value="ECO:0007669"/>
    <property type="project" value="InterPro"/>
</dbReference>
<protein>
    <submittedName>
        <fullName evidence="6">Trypsin-like peptidase domain-containing protein</fullName>
    </submittedName>
</protein>
<dbReference type="Pfam" id="PF13180">
    <property type="entry name" value="PDZ_2"/>
    <property type="match status" value="1"/>
</dbReference>
<sequence length="410" mass="42918">MDNLRPRQLIAATIVVAAATSFLTVLVTLSFLTGQRPGQVVERIIESSSTGSGLRQAAEGVLNRDEPVVTAVKRTAPAVVSIVATKDVPIVEQYFVNPFGGDPFFERFFGREFGVPQYRQRGTQRQEVGAGTGFIVSSDGLILTNKHVVSDTAADYTVFLNDGTKLAAKVLARDPVQDLAIVKIERGGLPTVALGDSSKAEVGQTVIAIGNALGEFRNTVSVGVVSGLQRTVTASGPGIGSESLQELIQTDAAINPGNSGGPLLNMKGEVIGINTAMAQGAENVGFAIPVNKAKRDIESVKATGRIVYPFLGVRYVMVTKDIAAQEKLPVDYGAYLVGDSESPAVAAGGPADKAGLKAGDIIIELGGKRVDAQNTLAALIGEHKVGQQAALKVRRGGETLTLTATLEERK</sequence>
<evidence type="ECO:0000256" key="2">
    <source>
        <dbReference type="ARBA" id="ARBA00022670"/>
    </source>
</evidence>
<dbReference type="CDD" id="cd06779">
    <property type="entry name" value="cpPDZ_Deg_HtrA-like"/>
    <property type="match status" value="1"/>
</dbReference>
<feature type="transmembrane region" description="Helical" evidence="4">
    <location>
        <begin position="9"/>
        <end position="32"/>
    </location>
</feature>
<dbReference type="GO" id="GO:0006508">
    <property type="term" value="P:proteolysis"/>
    <property type="evidence" value="ECO:0007669"/>
    <property type="project" value="UniProtKB-KW"/>
</dbReference>
<dbReference type="InterPro" id="IPR009003">
    <property type="entry name" value="Peptidase_S1_PA"/>
</dbReference>
<dbReference type="PRINTS" id="PR00834">
    <property type="entry name" value="PROTEASES2C"/>
</dbReference>
<proteinExistence type="inferred from homology"/>
<feature type="domain" description="PDZ" evidence="5">
    <location>
        <begin position="315"/>
        <end position="397"/>
    </location>
</feature>
<evidence type="ECO:0000313" key="6">
    <source>
        <dbReference type="EMBL" id="MBI4132374.1"/>
    </source>
</evidence>
<accession>A0A933DT72</accession>
<comment type="similarity">
    <text evidence="1">Belongs to the peptidase S1C family.</text>
</comment>
<reference evidence="6" key="1">
    <citation type="submission" date="2020-07" db="EMBL/GenBank/DDBJ databases">
        <title>Huge and variable diversity of episymbiotic CPR bacteria and DPANN archaea in groundwater ecosystems.</title>
        <authorList>
            <person name="He C.Y."/>
            <person name="Keren R."/>
            <person name="Whittaker M."/>
            <person name="Farag I.F."/>
            <person name="Doudna J."/>
            <person name="Cate J.H.D."/>
            <person name="Banfield J.F."/>
        </authorList>
    </citation>
    <scope>NUCLEOTIDE SEQUENCE</scope>
    <source>
        <strain evidence="6">NC_groundwater_1226_Ag_S-0.1um_59_124</strain>
    </source>
</reference>
<dbReference type="PANTHER" id="PTHR22939">
    <property type="entry name" value="SERINE PROTEASE FAMILY S1C HTRA-RELATED"/>
    <property type="match status" value="1"/>
</dbReference>
<dbReference type="SUPFAM" id="SSF50156">
    <property type="entry name" value="PDZ domain-like"/>
    <property type="match status" value="1"/>
</dbReference>
<dbReference type="AlphaFoldDB" id="A0A933DT72"/>
<dbReference type="PANTHER" id="PTHR22939:SF129">
    <property type="entry name" value="SERINE PROTEASE HTRA2, MITOCHONDRIAL"/>
    <property type="match status" value="1"/>
</dbReference>
<evidence type="ECO:0000313" key="7">
    <source>
        <dbReference type="Proteomes" id="UP000704960"/>
    </source>
</evidence>
<dbReference type="SMART" id="SM00228">
    <property type="entry name" value="PDZ"/>
    <property type="match status" value="1"/>
</dbReference>
<keyword evidence="4" id="KW-1133">Transmembrane helix</keyword>
<dbReference type="InterPro" id="IPR043504">
    <property type="entry name" value="Peptidase_S1_PA_chymotrypsin"/>
</dbReference>
<keyword evidence="4" id="KW-0812">Transmembrane</keyword>
<dbReference type="Gene3D" id="2.40.10.10">
    <property type="entry name" value="Trypsin-like serine proteases"/>
    <property type="match status" value="2"/>
</dbReference>
<keyword evidence="4" id="KW-0472">Membrane</keyword>
<name>A0A933DT72_9BACT</name>
<keyword evidence="2" id="KW-0645">Protease</keyword>
<comment type="caution">
    <text evidence="6">The sequence shown here is derived from an EMBL/GenBank/DDBJ whole genome shotgun (WGS) entry which is preliminary data.</text>
</comment>
<dbReference type="EMBL" id="JACQMJ010000008">
    <property type="protein sequence ID" value="MBI4132374.1"/>
    <property type="molecule type" value="Genomic_DNA"/>
</dbReference>
<gene>
    <name evidence="6" type="ORF">HY474_01945</name>
</gene>
<keyword evidence="3" id="KW-0378">Hydrolase</keyword>
<evidence type="ECO:0000259" key="5">
    <source>
        <dbReference type="PROSITE" id="PS50106"/>
    </source>
</evidence>
<evidence type="ECO:0000256" key="3">
    <source>
        <dbReference type="ARBA" id="ARBA00022801"/>
    </source>
</evidence>
<dbReference type="InterPro" id="IPR001478">
    <property type="entry name" value="PDZ"/>
</dbReference>
<dbReference type="Gene3D" id="2.30.42.10">
    <property type="match status" value="1"/>
</dbReference>
<dbReference type="InterPro" id="IPR001940">
    <property type="entry name" value="Peptidase_S1C"/>
</dbReference>
<dbReference type="InterPro" id="IPR036034">
    <property type="entry name" value="PDZ_sf"/>
</dbReference>
<dbReference type="SUPFAM" id="SSF50494">
    <property type="entry name" value="Trypsin-like serine proteases"/>
    <property type="match status" value="1"/>
</dbReference>
<evidence type="ECO:0000256" key="1">
    <source>
        <dbReference type="ARBA" id="ARBA00010541"/>
    </source>
</evidence>
<organism evidence="6 7">
    <name type="scientific">Candidatus Sungiibacteriota bacterium</name>
    <dbReference type="NCBI Taxonomy" id="2750080"/>
    <lineage>
        <taxon>Bacteria</taxon>
        <taxon>Candidatus Sungiibacteriota</taxon>
    </lineage>
</organism>
<dbReference type="Proteomes" id="UP000704960">
    <property type="component" value="Unassembled WGS sequence"/>
</dbReference>
<dbReference type="PROSITE" id="PS50106">
    <property type="entry name" value="PDZ"/>
    <property type="match status" value="1"/>
</dbReference>
<dbReference type="Pfam" id="PF13365">
    <property type="entry name" value="Trypsin_2"/>
    <property type="match status" value="1"/>
</dbReference>